<dbReference type="Gene3D" id="3.40.50.280">
    <property type="entry name" value="Cobalamin-binding domain"/>
    <property type="match status" value="1"/>
</dbReference>
<dbReference type="GO" id="GO:0046872">
    <property type="term" value="F:metal ion binding"/>
    <property type="evidence" value="ECO:0007669"/>
    <property type="project" value="UniProtKB-KW"/>
</dbReference>
<proteinExistence type="predicted"/>
<keyword evidence="3" id="KW-0479">Metal-binding</keyword>
<name>X1C4J5_9ZZZZ</name>
<dbReference type="PROSITE" id="PS51332">
    <property type="entry name" value="B12_BINDING"/>
    <property type="match status" value="1"/>
</dbReference>
<dbReference type="InterPro" id="IPR007197">
    <property type="entry name" value="rSAM"/>
</dbReference>
<evidence type="ECO:0000256" key="4">
    <source>
        <dbReference type="ARBA" id="ARBA00023004"/>
    </source>
</evidence>
<dbReference type="GO" id="GO:0003824">
    <property type="term" value="F:catalytic activity"/>
    <property type="evidence" value="ECO:0007669"/>
    <property type="project" value="InterPro"/>
</dbReference>
<dbReference type="SFLD" id="SFLDS00029">
    <property type="entry name" value="Radical_SAM"/>
    <property type="match status" value="1"/>
</dbReference>
<evidence type="ECO:0000256" key="1">
    <source>
        <dbReference type="ARBA" id="ARBA00001966"/>
    </source>
</evidence>
<organism evidence="7">
    <name type="scientific">marine sediment metagenome</name>
    <dbReference type="NCBI Taxonomy" id="412755"/>
    <lineage>
        <taxon>unclassified sequences</taxon>
        <taxon>metagenomes</taxon>
        <taxon>ecological metagenomes</taxon>
    </lineage>
</organism>
<accession>X1C4J5</accession>
<keyword evidence="5" id="KW-0411">Iron-sulfur</keyword>
<sequence length="263" mass="30226">MILLINPKTSKSSEVQRKFFRDPNLGILYLAAVLDSNNIPVDILDLEQYLDLDEIELKKVIREKISGYKIFGVTSLTNTFHLALDLAKIIKEQDRNNFVVLGGPHVTFMYKEILENDFKTENLIDFICIGESENSFLKLVKLINFQISNSKNLADIEDNLSSIQGIAFNNSKGNLIVNNAVITTDLKRLPLPARYKLSHEYYYYTVANVIVNRGCPNQCSFCSRQKLFKKTKIRSIESILSEIRDIISMQTYSYINFYDNINI</sequence>
<protein>
    <recommendedName>
        <fullName evidence="6">B12-binding domain-containing protein</fullName>
    </recommendedName>
</protein>
<dbReference type="Pfam" id="PF02310">
    <property type="entry name" value="B12-binding"/>
    <property type="match status" value="1"/>
</dbReference>
<keyword evidence="2" id="KW-0949">S-adenosyl-L-methionine</keyword>
<evidence type="ECO:0000256" key="5">
    <source>
        <dbReference type="ARBA" id="ARBA00023014"/>
    </source>
</evidence>
<dbReference type="PANTHER" id="PTHR43409:SF7">
    <property type="entry name" value="BLL1977 PROTEIN"/>
    <property type="match status" value="1"/>
</dbReference>
<feature type="non-terminal residue" evidence="7">
    <location>
        <position position="263"/>
    </location>
</feature>
<dbReference type="GO" id="GO:0031419">
    <property type="term" value="F:cobalamin binding"/>
    <property type="evidence" value="ECO:0007669"/>
    <property type="project" value="InterPro"/>
</dbReference>
<dbReference type="SFLD" id="SFLDG01082">
    <property type="entry name" value="B12-binding_domain_containing"/>
    <property type="match status" value="1"/>
</dbReference>
<dbReference type="SUPFAM" id="SSF102114">
    <property type="entry name" value="Radical SAM enzymes"/>
    <property type="match status" value="1"/>
</dbReference>
<comment type="caution">
    <text evidence="7">The sequence shown here is derived from an EMBL/GenBank/DDBJ whole genome shotgun (WGS) entry which is preliminary data.</text>
</comment>
<dbReference type="AlphaFoldDB" id="X1C4J5"/>
<dbReference type="InterPro" id="IPR051198">
    <property type="entry name" value="BchE-like"/>
</dbReference>
<dbReference type="InterPro" id="IPR058240">
    <property type="entry name" value="rSAM_sf"/>
</dbReference>
<dbReference type="InterPro" id="IPR006158">
    <property type="entry name" value="Cobalamin-bd"/>
</dbReference>
<comment type="cofactor">
    <cofactor evidence="1">
        <name>[4Fe-4S] cluster</name>
        <dbReference type="ChEBI" id="CHEBI:49883"/>
    </cofactor>
</comment>
<dbReference type="PANTHER" id="PTHR43409">
    <property type="entry name" value="ANAEROBIC MAGNESIUM-PROTOPORPHYRIN IX MONOMETHYL ESTER CYCLASE-RELATED"/>
    <property type="match status" value="1"/>
</dbReference>
<feature type="domain" description="B12-binding" evidence="6">
    <location>
        <begin position="10"/>
        <end position="150"/>
    </location>
</feature>
<evidence type="ECO:0000256" key="3">
    <source>
        <dbReference type="ARBA" id="ARBA00022723"/>
    </source>
</evidence>
<evidence type="ECO:0000256" key="2">
    <source>
        <dbReference type="ARBA" id="ARBA00022691"/>
    </source>
</evidence>
<dbReference type="Gene3D" id="3.80.30.20">
    <property type="entry name" value="tm_1862 like domain"/>
    <property type="match status" value="1"/>
</dbReference>
<reference evidence="7" key="1">
    <citation type="journal article" date="2014" name="Front. Microbiol.">
        <title>High frequency of phylogenetically diverse reductive dehalogenase-homologous genes in deep subseafloor sedimentary metagenomes.</title>
        <authorList>
            <person name="Kawai M."/>
            <person name="Futagami T."/>
            <person name="Toyoda A."/>
            <person name="Takaki Y."/>
            <person name="Nishi S."/>
            <person name="Hori S."/>
            <person name="Arai W."/>
            <person name="Tsubouchi T."/>
            <person name="Morono Y."/>
            <person name="Uchiyama I."/>
            <person name="Ito T."/>
            <person name="Fujiyama A."/>
            <person name="Inagaki F."/>
            <person name="Takami H."/>
        </authorList>
    </citation>
    <scope>NUCLEOTIDE SEQUENCE</scope>
    <source>
        <strain evidence="7">Expedition CK06-06</strain>
    </source>
</reference>
<keyword evidence="4" id="KW-0408">Iron</keyword>
<evidence type="ECO:0000313" key="7">
    <source>
        <dbReference type="EMBL" id="GAG88282.1"/>
    </source>
</evidence>
<gene>
    <name evidence="7" type="ORF">S01H4_22572</name>
</gene>
<dbReference type="InterPro" id="IPR023404">
    <property type="entry name" value="rSAM_horseshoe"/>
</dbReference>
<dbReference type="GO" id="GO:0051536">
    <property type="term" value="F:iron-sulfur cluster binding"/>
    <property type="evidence" value="ECO:0007669"/>
    <property type="project" value="UniProtKB-KW"/>
</dbReference>
<evidence type="ECO:0000259" key="6">
    <source>
        <dbReference type="PROSITE" id="PS51332"/>
    </source>
</evidence>
<dbReference type="CDD" id="cd02068">
    <property type="entry name" value="radical_SAM_B12_BD"/>
    <property type="match status" value="1"/>
</dbReference>
<dbReference type="EMBL" id="BART01010364">
    <property type="protein sequence ID" value="GAG88282.1"/>
    <property type="molecule type" value="Genomic_DNA"/>
</dbReference>